<evidence type="ECO:0000313" key="1">
    <source>
        <dbReference type="EMBL" id="CAG8838502.1"/>
    </source>
</evidence>
<name>A0ABN7WT80_GIGMA</name>
<feature type="non-terminal residue" evidence="1">
    <location>
        <position position="54"/>
    </location>
</feature>
<accession>A0ABN7WT80</accession>
<comment type="caution">
    <text evidence="1">The sequence shown here is derived from an EMBL/GenBank/DDBJ whole genome shotgun (WGS) entry which is preliminary data.</text>
</comment>
<sequence>SIVDESTNISTESHIIIYVKYLINENALPLGKDGKPIPINLDKARLGITVWPEV</sequence>
<dbReference type="Proteomes" id="UP000789901">
    <property type="component" value="Unassembled WGS sequence"/>
</dbReference>
<feature type="non-terminal residue" evidence="1">
    <location>
        <position position="1"/>
    </location>
</feature>
<keyword evidence="2" id="KW-1185">Reference proteome</keyword>
<organism evidence="1 2">
    <name type="scientific">Gigaspora margarita</name>
    <dbReference type="NCBI Taxonomy" id="4874"/>
    <lineage>
        <taxon>Eukaryota</taxon>
        <taxon>Fungi</taxon>
        <taxon>Fungi incertae sedis</taxon>
        <taxon>Mucoromycota</taxon>
        <taxon>Glomeromycotina</taxon>
        <taxon>Glomeromycetes</taxon>
        <taxon>Diversisporales</taxon>
        <taxon>Gigasporaceae</taxon>
        <taxon>Gigaspora</taxon>
    </lineage>
</organism>
<dbReference type="EMBL" id="CAJVQB010058228">
    <property type="protein sequence ID" value="CAG8838502.1"/>
    <property type="molecule type" value="Genomic_DNA"/>
</dbReference>
<reference evidence="1 2" key="1">
    <citation type="submission" date="2021-06" db="EMBL/GenBank/DDBJ databases">
        <authorList>
            <person name="Kallberg Y."/>
            <person name="Tangrot J."/>
            <person name="Rosling A."/>
        </authorList>
    </citation>
    <scope>NUCLEOTIDE SEQUENCE [LARGE SCALE GENOMIC DNA]</scope>
    <source>
        <strain evidence="1 2">120-4 pot B 10/14</strain>
    </source>
</reference>
<protein>
    <submittedName>
        <fullName evidence="1">2056_t:CDS:1</fullName>
    </submittedName>
</protein>
<proteinExistence type="predicted"/>
<gene>
    <name evidence="1" type="ORF">GMARGA_LOCUS34010</name>
</gene>
<evidence type="ECO:0000313" key="2">
    <source>
        <dbReference type="Proteomes" id="UP000789901"/>
    </source>
</evidence>